<evidence type="ECO:0000313" key="2">
    <source>
        <dbReference type="Proteomes" id="UP001443914"/>
    </source>
</evidence>
<dbReference type="Proteomes" id="UP001443914">
    <property type="component" value="Unassembled WGS sequence"/>
</dbReference>
<proteinExistence type="predicted"/>
<sequence>MNHIIFSIIHNTIKHTLLLNTSLIKNILLSIDRLNILIIKLIYATVEGDMVALGELLRKDKFLLDRHIIEKSPYFASTLHVAADIGHLEFTLDIVGQKPKLAEEVD</sequence>
<organism evidence="1 2">
    <name type="scientific">Saponaria officinalis</name>
    <name type="common">Common soapwort</name>
    <name type="synonym">Lychnis saponaria</name>
    <dbReference type="NCBI Taxonomy" id="3572"/>
    <lineage>
        <taxon>Eukaryota</taxon>
        <taxon>Viridiplantae</taxon>
        <taxon>Streptophyta</taxon>
        <taxon>Embryophyta</taxon>
        <taxon>Tracheophyta</taxon>
        <taxon>Spermatophyta</taxon>
        <taxon>Magnoliopsida</taxon>
        <taxon>eudicotyledons</taxon>
        <taxon>Gunneridae</taxon>
        <taxon>Pentapetalae</taxon>
        <taxon>Caryophyllales</taxon>
        <taxon>Caryophyllaceae</taxon>
        <taxon>Caryophylleae</taxon>
        <taxon>Saponaria</taxon>
    </lineage>
</organism>
<accession>A0AAW1ND57</accession>
<dbReference type="EMBL" id="JBDFQZ010000001">
    <property type="protein sequence ID" value="KAK9756007.1"/>
    <property type="molecule type" value="Genomic_DNA"/>
</dbReference>
<evidence type="ECO:0000313" key="1">
    <source>
        <dbReference type="EMBL" id="KAK9756007.1"/>
    </source>
</evidence>
<protein>
    <recommendedName>
        <fullName evidence="3">Ankyrin repeat protein</fullName>
    </recommendedName>
</protein>
<comment type="caution">
    <text evidence="1">The sequence shown here is derived from an EMBL/GenBank/DDBJ whole genome shotgun (WGS) entry which is preliminary data.</text>
</comment>
<reference evidence="1" key="1">
    <citation type="submission" date="2024-03" db="EMBL/GenBank/DDBJ databases">
        <title>WGS assembly of Saponaria officinalis var. Norfolk2.</title>
        <authorList>
            <person name="Jenkins J."/>
            <person name="Shu S."/>
            <person name="Grimwood J."/>
            <person name="Barry K."/>
            <person name="Goodstein D."/>
            <person name="Schmutz J."/>
            <person name="Leebens-Mack J."/>
            <person name="Osbourn A."/>
        </authorList>
    </citation>
    <scope>NUCLEOTIDE SEQUENCE [LARGE SCALE GENOMIC DNA]</scope>
    <source>
        <strain evidence="1">JIC</strain>
    </source>
</reference>
<evidence type="ECO:0008006" key="3">
    <source>
        <dbReference type="Google" id="ProtNLM"/>
    </source>
</evidence>
<dbReference type="AlphaFoldDB" id="A0AAW1ND57"/>
<name>A0AAW1ND57_SAPOF</name>
<keyword evidence="2" id="KW-1185">Reference proteome</keyword>
<gene>
    <name evidence="1" type="ORF">RND81_01G066500</name>
</gene>